<dbReference type="SMART" id="SM00028">
    <property type="entry name" value="TPR"/>
    <property type="match status" value="5"/>
</dbReference>
<dbReference type="CTD" id="6752759"/>
<dbReference type="Pfam" id="PF13424">
    <property type="entry name" value="TPR_12"/>
    <property type="match status" value="1"/>
</dbReference>
<feature type="compositionally biased region" description="Polar residues" evidence="16">
    <location>
        <begin position="590"/>
        <end position="604"/>
    </location>
</feature>
<accession>B3RVJ8</accession>
<dbReference type="Gene3D" id="1.25.40.10">
    <property type="entry name" value="Tetratricopeptide repeat domain"/>
    <property type="match status" value="2"/>
</dbReference>
<dbReference type="OrthoDB" id="5806726at2759"/>
<feature type="repeat" description="TPR" evidence="15">
    <location>
        <begin position="264"/>
        <end position="297"/>
    </location>
</feature>
<feature type="repeat" description="ANK" evidence="14">
    <location>
        <begin position="474"/>
        <end position="502"/>
    </location>
</feature>
<dbReference type="GO" id="GO:0000724">
    <property type="term" value="P:double-strand break repair via homologous recombination"/>
    <property type="evidence" value="ECO:0000318"/>
    <property type="project" value="GO_Central"/>
</dbReference>
<dbReference type="Pfam" id="PF13516">
    <property type="entry name" value="LRR_6"/>
    <property type="match status" value="4"/>
</dbReference>
<feature type="region of interest" description="Disordered" evidence="16">
    <location>
        <begin position="729"/>
        <end position="766"/>
    </location>
</feature>
<dbReference type="InterPro" id="IPR052311">
    <property type="entry name" value="MMS22L-TONSL_complex_comp"/>
</dbReference>
<dbReference type="FunCoup" id="B3RVJ8">
    <property type="interactions" value="830"/>
</dbReference>
<feature type="repeat" description="ANK" evidence="14">
    <location>
        <begin position="511"/>
        <end position="543"/>
    </location>
</feature>
<dbReference type="InterPro" id="IPR036770">
    <property type="entry name" value="Ankyrin_rpt-contain_sf"/>
</dbReference>
<evidence type="ECO:0000256" key="6">
    <source>
        <dbReference type="ARBA" id="ARBA00022614"/>
    </source>
</evidence>
<sequence>MFYYWYPFSPVEEQRALATLGRTHFLEAEHYADDPPKQTESLSMAHQAYIDSLSVCDLLGDCVVEHELQQMRARLYLNLGLIFEIKQELSKASKYTHKSLTIARDFKLKDTEYRALYTLGGIYMKSDDYSNAKEMFSLAVASDQVKDNSVVESDILENLGQVNIKLSNFKEAKRVFKKAYKLRYESTEDTKTSLRANFKLATKGLELQRKLADLESLDQNGQLKLMENLGDFYSKIEVMEKAIYYYKQQLDIALSLSIEGESLADIYVSLALSYADAKQYKDAIEFYERELKIGCRKPQEECKTWLNIAQLLEDSSHDFQKINECYENALRLAKASNNPPLIIKVLKALADFQKKFSRIDLQERSFEEINRIKKEYDIESDSSDLDDDDITDDPVLIDSDDSISDSEISDCLEEYDKLLPDSTTTRKRRRLKRYKEKVNDKGETPLHIAAIKGDLKVIKALVEQGAKINARDNCGWTPLHEACNFGYKDIAEYLVNHGADVNSSVIDSQWGMVTPLLDAIQNYHLDTVKMLLEKGASLSLSADKGRLLLKRLQSELESQSDHDGSEGNTDDDVIKEMIALVRNATGLSLNSTVDSEKSGNTNDRNGVRVTSSDTDDNDVSSALVAPKRTKGKSRLSGNIFSNIGRNRLNCQNYDTDSEDDHRRKFSKSSHVDSRKQMYSSDESVNDNYMQLETEGERQLNGIKRSTALISEIDYHVDWLIDDIKETTTKRKKKTQSTVIGDSRKERKGSREGGTKRKSGRTTNYNATQYTMADQFSTNFQDSSADNDEDDGRAFIDNFEKPPATLNTGTSVMRIRVKIQDKTFLIPCGTENDRRTVSWLLEQTSNRYFNCTGMRPLVMILSNKQGALLSAEDCLFDVLSNNEETIANVESWDLPPLKDRYVSCCQNLDIEPHSQVIMALDTEMRSQSLDLKNTLLNDNDLLPISQSLQGFTLITTLVLSGNCIGDKGFKLLAPIFKTAHNLVTVDLASNGITDDGLNYFVDYAFSGTTTDTYNTSLGKLQELNLSFNPLGDGSSTALASLLNNCKRMVKLYIESCLLTPAVMNHREGLKHGLKHANGLQSLSLSGNHLGSVGMQHLLDCLPCTSLVWLGLNSIDVELRDGGVMTSLKDYLLKSECALTTLELAGNYAYLDVMDDLAAAVYRLKAINLGCCNISDPFMYSLARYIPSAGINQLILQGNSGITIDGLDAMVKSLCAEQKQLELLDLSACGVTSPMRSDILDLLLMPCLRRHDIKYPECVTKDLRLSFNRINTRDKQELHDRWIKGWGAERAKEFCNENYCILYV</sequence>
<organism evidence="17 18">
    <name type="scientific">Trichoplax adhaerens</name>
    <name type="common">Trichoplax reptans</name>
    <dbReference type="NCBI Taxonomy" id="10228"/>
    <lineage>
        <taxon>Eukaryota</taxon>
        <taxon>Metazoa</taxon>
        <taxon>Placozoa</taxon>
        <taxon>Uniplacotomia</taxon>
        <taxon>Trichoplacea</taxon>
        <taxon>Trichoplacidae</taxon>
        <taxon>Trichoplax</taxon>
    </lineage>
</organism>
<evidence type="ECO:0000256" key="5">
    <source>
        <dbReference type="ARBA" id="ARBA00022454"/>
    </source>
</evidence>
<dbReference type="GO" id="GO:0043596">
    <property type="term" value="C:nuclear replication fork"/>
    <property type="evidence" value="ECO:0000318"/>
    <property type="project" value="GO_Central"/>
</dbReference>
<dbReference type="InterPro" id="IPR032675">
    <property type="entry name" value="LRR_dom_sf"/>
</dbReference>
<proteinExistence type="inferred from homology"/>
<dbReference type="EMBL" id="DS985244">
    <property type="protein sequence ID" value="EDV26008.1"/>
    <property type="molecule type" value="Genomic_DNA"/>
</dbReference>
<evidence type="ECO:0000256" key="11">
    <source>
        <dbReference type="ARBA" id="ARBA00023043"/>
    </source>
</evidence>
<dbReference type="InterPro" id="IPR002110">
    <property type="entry name" value="Ankyrin_rpt"/>
</dbReference>
<keyword evidence="12" id="KW-0234">DNA repair</keyword>
<evidence type="ECO:0000313" key="18">
    <source>
        <dbReference type="Proteomes" id="UP000009022"/>
    </source>
</evidence>
<dbReference type="SUPFAM" id="SSF48403">
    <property type="entry name" value="Ankyrin repeat"/>
    <property type="match status" value="1"/>
</dbReference>
<dbReference type="InterPro" id="IPR006553">
    <property type="entry name" value="Leu-rich_rpt_Cys-con_subtyp"/>
</dbReference>
<feature type="region of interest" description="Disordered" evidence="16">
    <location>
        <begin position="651"/>
        <end position="682"/>
    </location>
</feature>
<dbReference type="eggNOG" id="KOG4308">
    <property type="taxonomic scope" value="Eukaryota"/>
</dbReference>
<reference evidence="17 18" key="1">
    <citation type="journal article" date="2008" name="Nature">
        <title>The Trichoplax genome and the nature of placozoans.</title>
        <authorList>
            <person name="Srivastava M."/>
            <person name="Begovic E."/>
            <person name="Chapman J."/>
            <person name="Putnam N.H."/>
            <person name="Hellsten U."/>
            <person name="Kawashima T."/>
            <person name="Kuo A."/>
            <person name="Mitros T."/>
            <person name="Salamov A."/>
            <person name="Carpenter M.L."/>
            <person name="Signorovitch A.Y."/>
            <person name="Moreno M.A."/>
            <person name="Kamm K."/>
            <person name="Grimwood J."/>
            <person name="Schmutz J."/>
            <person name="Shapiro H."/>
            <person name="Grigoriev I.V."/>
            <person name="Buss L.W."/>
            <person name="Schierwater B."/>
            <person name="Dellaporta S.L."/>
            <person name="Rokhsar D.S."/>
        </authorList>
    </citation>
    <scope>NUCLEOTIDE SEQUENCE [LARGE SCALE GENOMIC DNA]</scope>
    <source>
        <strain evidence="17 18">Grell-BS-1999</strain>
    </source>
</reference>
<evidence type="ECO:0000256" key="1">
    <source>
        <dbReference type="ARBA" id="ARBA00004123"/>
    </source>
</evidence>
<keyword evidence="9 15" id="KW-0802">TPR repeat</keyword>
<dbReference type="InterPro" id="IPR019734">
    <property type="entry name" value="TPR_rpt"/>
</dbReference>
<keyword evidence="8" id="KW-0227">DNA damage</keyword>
<feature type="repeat" description="TPR" evidence="15">
    <location>
        <begin position="113"/>
        <end position="146"/>
    </location>
</feature>
<dbReference type="OMA" id="RYLECCD"/>
<keyword evidence="6" id="KW-0433">Leucine-rich repeat</keyword>
<feature type="compositionally biased region" description="Basic and acidic residues" evidence="16">
    <location>
        <begin position="741"/>
        <end position="754"/>
    </location>
</feature>
<feature type="region of interest" description="Disordered" evidence="16">
    <location>
        <begin position="590"/>
        <end position="620"/>
    </location>
</feature>
<dbReference type="RefSeq" id="XP_002112041.1">
    <property type="nucleotide sequence ID" value="XM_002112005.1"/>
</dbReference>
<dbReference type="SMART" id="SM00248">
    <property type="entry name" value="ANK"/>
    <property type="match status" value="3"/>
</dbReference>
<dbReference type="Proteomes" id="UP000009022">
    <property type="component" value="Unassembled WGS sequence"/>
</dbReference>
<gene>
    <name evidence="17" type="ORF">TRIADDRAFT_55679</name>
</gene>
<evidence type="ECO:0000256" key="8">
    <source>
        <dbReference type="ARBA" id="ARBA00022763"/>
    </source>
</evidence>
<dbReference type="InParanoid" id="B3RVJ8"/>
<dbReference type="PROSITE" id="PS50297">
    <property type="entry name" value="ANK_REP_REGION"/>
    <property type="match status" value="2"/>
</dbReference>
<evidence type="ECO:0000256" key="14">
    <source>
        <dbReference type="PROSITE-ProRule" id="PRU00023"/>
    </source>
</evidence>
<keyword evidence="10" id="KW-0156">Chromatin regulator</keyword>
<dbReference type="InterPro" id="IPR011990">
    <property type="entry name" value="TPR-like_helical_dom_sf"/>
</dbReference>
<dbReference type="PANTHER" id="PTHR46358:SF1">
    <property type="entry name" value="TONSOKU-LIKE PROTEIN"/>
    <property type="match status" value="1"/>
</dbReference>
<evidence type="ECO:0000256" key="15">
    <source>
        <dbReference type="PROSITE-ProRule" id="PRU00339"/>
    </source>
</evidence>
<dbReference type="InterPro" id="IPR001611">
    <property type="entry name" value="Leu-rich_rpt"/>
</dbReference>
<keyword evidence="5" id="KW-0158">Chromosome</keyword>
<evidence type="ECO:0000256" key="12">
    <source>
        <dbReference type="ARBA" id="ARBA00023204"/>
    </source>
</evidence>
<dbReference type="SUPFAM" id="SSF48452">
    <property type="entry name" value="TPR-like"/>
    <property type="match status" value="2"/>
</dbReference>
<dbReference type="PhylomeDB" id="B3RVJ8"/>
<dbReference type="Gene3D" id="1.25.40.20">
    <property type="entry name" value="Ankyrin repeat-containing domain"/>
    <property type="match status" value="1"/>
</dbReference>
<protein>
    <recommendedName>
        <fullName evidence="4">Tonsoku-like protein</fullName>
    </recommendedName>
</protein>
<dbReference type="PRINTS" id="PR01415">
    <property type="entry name" value="ANKYRIN"/>
</dbReference>
<feature type="region of interest" description="Disordered" evidence="16">
    <location>
        <begin position="380"/>
        <end position="403"/>
    </location>
</feature>
<evidence type="ECO:0000256" key="7">
    <source>
        <dbReference type="ARBA" id="ARBA00022737"/>
    </source>
</evidence>
<dbReference type="PROSITE" id="PS50088">
    <property type="entry name" value="ANK_REPEAT"/>
    <property type="match status" value="3"/>
</dbReference>
<dbReference type="PROSITE" id="PS50005">
    <property type="entry name" value="TPR"/>
    <property type="match status" value="3"/>
</dbReference>
<dbReference type="Gene3D" id="3.10.20.90">
    <property type="entry name" value="Phosphatidylinositol 3-kinase Catalytic Subunit, Chain A, domain 1"/>
    <property type="match status" value="1"/>
</dbReference>
<evidence type="ECO:0000313" key="17">
    <source>
        <dbReference type="EMBL" id="EDV26008.1"/>
    </source>
</evidence>
<dbReference type="SMART" id="SM00367">
    <property type="entry name" value="LRR_CC"/>
    <property type="match status" value="4"/>
</dbReference>
<keyword evidence="18" id="KW-1185">Reference proteome</keyword>
<evidence type="ECO:0000256" key="16">
    <source>
        <dbReference type="SAM" id="MobiDB-lite"/>
    </source>
</evidence>
<evidence type="ECO:0000256" key="2">
    <source>
        <dbReference type="ARBA" id="ARBA00004286"/>
    </source>
</evidence>
<dbReference type="GO" id="GO:0031297">
    <property type="term" value="P:replication fork processing"/>
    <property type="evidence" value="ECO:0000318"/>
    <property type="project" value="GO_Central"/>
</dbReference>
<comment type="subcellular location">
    <subcellularLocation>
        <location evidence="2">Chromosome</location>
    </subcellularLocation>
    <subcellularLocation>
        <location evidence="1">Nucleus</location>
    </subcellularLocation>
</comment>
<dbReference type="PANTHER" id="PTHR46358">
    <property type="entry name" value="TONSOKU-LIKE PROTEIN"/>
    <property type="match status" value="1"/>
</dbReference>
<dbReference type="SUPFAM" id="SSF52047">
    <property type="entry name" value="RNI-like"/>
    <property type="match status" value="1"/>
</dbReference>
<feature type="repeat" description="ANK" evidence="14">
    <location>
        <begin position="441"/>
        <end position="473"/>
    </location>
</feature>
<evidence type="ECO:0000256" key="3">
    <source>
        <dbReference type="ARBA" id="ARBA00010999"/>
    </source>
</evidence>
<keyword evidence="13" id="KW-0539">Nucleus</keyword>
<dbReference type="eggNOG" id="KOG0504">
    <property type="taxonomic scope" value="Eukaryota"/>
</dbReference>
<evidence type="ECO:0000256" key="13">
    <source>
        <dbReference type="ARBA" id="ARBA00023242"/>
    </source>
</evidence>
<dbReference type="KEGG" id="tad:TRIADDRAFT_55679"/>
<dbReference type="HOGENOM" id="CLU_002128_0_0_1"/>
<dbReference type="GO" id="GO:0006325">
    <property type="term" value="P:chromatin organization"/>
    <property type="evidence" value="ECO:0007669"/>
    <property type="project" value="UniProtKB-KW"/>
</dbReference>
<evidence type="ECO:0000256" key="4">
    <source>
        <dbReference type="ARBA" id="ARBA00017829"/>
    </source>
</evidence>
<evidence type="ECO:0000256" key="10">
    <source>
        <dbReference type="ARBA" id="ARBA00022853"/>
    </source>
</evidence>
<feature type="repeat" description="TPR" evidence="15">
    <location>
        <begin position="153"/>
        <end position="186"/>
    </location>
</feature>
<comment type="similarity">
    <text evidence="3">Belongs to the Tonsoku family.</text>
</comment>
<dbReference type="STRING" id="10228.B3RVJ8"/>
<evidence type="ECO:0000256" key="9">
    <source>
        <dbReference type="ARBA" id="ARBA00022803"/>
    </source>
</evidence>
<dbReference type="Pfam" id="PF13181">
    <property type="entry name" value="TPR_8"/>
    <property type="match status" value="2"/>
</dbReference>
<feature type="compositionally biased region" description="Acidic residues" evidence="16">
    <location>
        <begin position="380"/>
        <end position="392"/>
    </location>
</feature>
<keyword evidence="7" id="KW-0677">Repeat</keyword>
<dbReference type="SMART" id="SM00368">
    <property type="entry name" value="LRR_RI"/>
    <property type="match status" value="3"/>
</dbReference>
<dbReference type="GeneID" id="6752759"/>
<keyword evidence="11 14" id="KW-0040">ANK repeat</keyword>
<dbReference type="Pfam" id="PF12796">
    <property type="entry name" value="Ank_2"/>
    <property type="match status" value="1"/>
</dbReference>
<dbReference type="Gene3D" id="3.80.10.10">
    <property type="entry name" value="Ribonuclease Inhibitor"/>
    <property type="match status" value="3"/>
</dbReference>
<name>B3RVJ8_TRIAD</name>